<dbReference type="AlphaFoldDB" id="A0A1M7KL61"/>
<keyword evidence="4 8" id="KW-0812">Transmembrane</keyword>
<keyword evidence="2" id="KW-0813">Transport</keyword>
<evidence type="ECO:0000313" key="10">
    <source>
        <dbReference type="EMBL" id="SHM66156.1"/>
    </source>
</evidence>
<sequence>MLVGVLLLFIVPEVMTAFTIVSTVSAILVIFTWSTILASYIAYRKKRPDLHAQSTYKMPGGVPMAWFSMAFLGFVLGLLALRPDTRIALMVMPAWFIWLAIAYSLTHRKKSRSAADSARLYT</sequence>
<dbReference type="STRING" id="1190415.SAMN05216593_102225"/>
<keyword evidence="5" id="KW-0029">Amino-acid transport</keyword>
<feature type="transmembrane region" description="Helical" evidence="8">
    <location>
        <begin position="26"/>
        <end position="43"/>
    </location>
</feature>
<keyword evidence="3" id="KW-1003">Cell membrane</keyword>
<evidence type="ECO:0000256" key="8">
    <source>
        <dbReference type="SAM" id="Phobius"/>
    </source>
</evidence>
<keyword evidence="7 8" id="KW-0472">Membrane</keyword>
<dbReference type="InterPro" id="IPR004841">
    <property type="entry name" value="AA-permease/SLC12A_dom"/>
</dbReference>
<protein>
    <submittedName>
        <fullName evidence="10">D-serine/D-alanine/glycine transporter</fullName>
    </submittedName>
</protein>
<keyword evidence="6 8" id="KW-1133">Transmembrane helix</keyword>
<evidence type="ECO:0000256" key="2">
    <source>
        <dbReference type="ARBA" id="ARBA00022448"/>
    </source>
</evidence>
<dbReference type="GO" id="GO:0005886">
    <property type="term" value="C:plasma membrane"/>
    <property type="evidence" value="ECO:0007669"/>
    <property type="project" value="UniProtKB-SubCell"/>
</dbReference>
<dbReference type="PANTHER" id="PTHR43495:SF2">
    <property type="entry name" value="D-SERINE_D-ALANINE_GLYCINE TRANSPORTER"/>
    <property type="match status" value="1"/>
</dbReference>
<reference evidence="10 11" key="1">
    <citation type="submission" date="2016-11" db="EMBL/GenBank/DDBJ databases">
        <authorList>
            <person name="Jaros S."/>
            <person name="Januszkiewicz K."/>
            <person name="Wedrychowicz H."/>
        </authorList>
    </citation>
    <scope>NUCLEOTIDE SEQUENCE [LARGE SCALE GENOMIC DNA]</scope>
    <source>
        <strain evidence="10 11">LMG 26898</strain>
    </source>
</reference>
<accession>A0A1M7KL61</accession>
<evidence type="ECO:0000256" key="5">
    <source>
        <dbReference type="ARBA" id="ARBA00022970"/>
    </source>
</evidence>
<feature type="domain" description="Amino acid permease/ SLC12A" evidence="9">
    <location>
        <begin position="3"/>
        <end position="110"/>
    </location>
</feature>
<comment type="subcellular location">
    <subcellularLocation>
        <location evidence="1">Cell membrane</location>
        <topology evidence="1">Multi-pass membrane protein</topology>
    </subcellularLocation>
</comment>
<name>A0A1M7KL61_9PSED</name>
<evidence type="ECO:0000256" key="7">
    <source>
        <dbReference type="ARBA" id="ARBA00023136"/>
    </source>
</evidence>
<evidence type="ECO:0000256" key="3">
    <source>
        <dbReference type="ARBA" id="ARBA00022475"/>
    </source>
</evidence>
<evidence type="ECO:0000256" key="6">
    <source>
        <dbReference type="ARBA" id="ARBA00022989"/>
    </source>
</evidence>
<evidence type="ECO:0000313" key="11">
    <source>
        <dbReference type="Proteomes" id="UP000183983"/>
    </source>
</evidence>
<dbReference type="GO" id="GO:0006865">
    <property type="term" value="P:amino acid transport"/>
    <property type="evidence" value="ECO:0007669"/>
    <property type="project" value="UniProtKB-KW"/>
</dbReference>
<gene>
    <name evidence="10" type="ORF">SAMN05216593_102225</name>
</gene>
<dbReference type="EMBL" id="FRDA01000002">
    <property type="protein sequence ID" value="SHM66156.1"/>
    <property type="molecule type" value="Genomic_DNA"/>
</dbReference>
<evidence type="ECO:0000259" key="9">
    <source>
        <dbReference type="Pfam" id="PF00324"/>
    </source>
</evidence>
<proteinExistence type="predicted"/>
<dbReference type="PANTHER" id="PTHR43495">
    <property type="entry name" value="GABA PERMEASE"/>
    <property type="match status" value="1"/>
</dbReference>
<evidence type="ECO:0000256" key="4">
    <source>
        <dbReference type="ARBA" id="ARBA00022692"/>
    </source>
</evidence>
<dbReference type="Proteomes" id="UP000183983">
    <property type="component" value="Unassembled WGS sequence"/>
</dbReference>
<evidence type="ECO:0000256" key="1">
    <source>
        <dbReference type="ARBA" id="ARBA00004651"/>
    </source>
</evidence>
<dbReference type="Pfam" id="PF00324">
    <property type="entry name" value="AA_permease"/>
    <property type="match status" value="1"/>
</dbReference>
<organism evidence="10 11">
    <name type="scientific">Pseudomonas asturiensis</name>
    <dbReference type="NCBI Taxonomy" id="1190415"/>
    <lineage>
        <taxon>Bacteria</taxon>
        <taxon>Pseudomonadati</taxon>
        <taxon>Pseudomonadota</taxon>
        <taxon>Gammaproteobacteria</taxon>
        <taxon>Pseudomonadales</taxon>
        <taxon>Pseudomonadaceae</taxon>
        <taxon>Pseudomonas</taxon>
    </lineage>
</organism>
<dbReference type="GO" id="GO:0055085">
    <property type="term" value="P:transmembrane transport"/>
    <property type="evidence" value="ECO:0007669"/>
    <property type="project" value="InterPro"/>
</dbReference>
<feature type="transmembrane region" description="Helical" evidence="8">
    <location>
        <begin position="64"/>
        <end position="81"/>
    </location>
</feature>
<feature type="transmembrane region" description="Helical" evidence="8">
    <location>
        <begin position="87"/>
        <end position="105"/>
    </location>
</feature>